<dbReference type="InterPro" id="IPR001356">
    <property type="entry name" value="HD"/>
</dbReference>
<dbReference type="Proteomes" id="UP000594262">
    <property type="component" value="Unplaced"/>
</dbReference>
<evidence type="ECO:0000256" key="4">
    <source>
        <dbReference type="ARBA" id="ARBA00023242"/>
    </source>
</evidence>
<feature type="compositionally biased region" description="Basic residues" evidence="7">
    <location>
        <begin position="164"/>
        <end position="174"/>
    </location>
</feature>
<dbReference type="PROSITE" id="PS00027">
    <property type="entry name" value="HOMEOBOX_1"/>
    <property type="match status" value="1"/>
</dbReference>
<protein>
    <recommendedName>
        <fullName evidence="8">Homeobox domain-containing protein</fullName>
    </recommendedName>
</protein>
<feature type="domain" description="Homeobox" evidence="8">
    <location>
        <begin position="106"/>
        <end position="166"/>
    </location>
</feature>
<evidence type="ECO:0000256" key="6">
    <source>
        <dbReference type="RuleBase" id="RU000682"/>
    </source>
</evidence>
<keyword evidence="3 5" id="KW-0371">Homeobox</keyword>
<dbReference type="Gene3D" id="1.10.10.60">
    <property type="entry name" value="Homeodomain-like"/>
    <property type="match status" value="1"/>
</dbReference>
<reference evidence="9" key="1">
    <citation type="submission" date="2021-01" db="UniProtKB">
        <authorList>
            <consortium name="EnsemblMetazoa"/>
        </authorList>
    </citation>
    <scope>IDENTIFICATION</scope>
</reference>
<dbReference type="GO" id="GO:0000981">
    <property type="term" value="F:DNA-binding transcription factor activity, RNA polymerase II-specific"/>
    <property type="evidence" value="ECO:0007669"/>
    <property type="project" value="InterPro"/>
</dbReference>
<dbReference type="EnsemblMetazoa" id="CLYHEMT010115.1">
    <property type="protein sequence ID" value="CLYHEMP010115.1"/>
    <property type="gene ID" value="CLYHEMG010115"/>
</dbReference>
<organism evidence="9 10">
    <name type="scientific">Clytia hemisphaerica</name>
    <dbReference type="NCBI Taxonomy" id="252671"/>
    <lineage>
        <taxon>Eukaryota</taxon>
        <taxon>Metazoa</taxon>
        <taxon>Cnidaria</taxon>
        <taxon>Hydrozoa</taxon>
        <taxon>Hydroidolina</taxon>
        <taxon>Leptothecata</taxon>
        <taxon>Obeliida</taxon>
        <taxon>Clytiidae</taxon>
        <taxon>Clytia</taxon>
    </lineage>
</organism>
<dbReference type="SUPFAM" id="SSF46689">
    <property type="entry name" value="Homeodomain-like"/>
    <property type="match status" value="1"/>
</dbReference>
<evidence type="ECO:0000256" key="1">
    <source>
        <dbReference type="ARBA" id="ARBA00004123"/>
    </source>
</evidence>
<dbReference type="GO" id="GO:0005634">
    <property type="term" value="C:nucleus"/>
    <property type="evidence" value="ECO:0007669"/>
    <property type="project" value="UniProtKB-SubCell"/>
</dbReference>
<evidence type="ECO:0000256" key="7">
    <source>
        <dbReference type="SAM" id="MobiDB-lite"/>
    </source>
</evidence>
<dbReference type="InterPro" id="IPR050649">
    <property type="entry name" value="Paired_Homeobox_TFs"/>
</dbReference>
<dbReference type="FunFam" id="1.10.10.60:FF:000291">
    <property type="entry name" value="ALX homeobox protein 1"/>
    <property type="match status" value="1"/>
</dbReference>
<keyword evidence="4 5" id="KW-0539">Nucleus</keyword>
<dbReference type="PROSITE" id="PS50071">
    <property type="entry name" value="HOMEOBOX_2"/>
    <property type="match status" value="1"/>
</dbReference>
<dbReference type="CDD" id="cd00086">
    <property type="entry name" value="homeodomain"/>
    <property type="match status" value="1"/>
</dbReference>
<feature type="compositionally biased region" description="Low complexity" evidence="7">
    <location>
        <begin position="175"/>
        <end position="212"/>
    </location>
</feature>
<evidence type="ECO:0000256" key="3">
    <source>
        <dbReference type="ARBA" id="ARBA00023155"/>
    </source>
</evidence>
<dbReference type="SMART" id="SM00389">
    <property type="entry name" value="HOX"/>
    <property type="match status" value="1"/>
</dbReference>
<evidence type="ECO:0000313" key="10">
    <source>
        <dbReference type="Proteomes" id="UP000594262"/>
    </source>
</evidence>
<sequence>IPFSEEIIKFNTHLTPSSLSPTKASPMRIMMHNQPCHQFYSVDGILSAMSPSHQQRHCEQSVVSGGGGQPMPPPSHSPAPYWHAGSHYGAEHSAITHGYPPPYARRGHRRNRTTFTRQQLEELEKLFDSTHYPDVFAREELASRISLTEARVQVWFQNRRAKFRKTSEKNKRKSNSTSSSSSTNQNTDLSSTANQMATTNNNNNSTINNNNNGETVIDKQSNEVDEQIRLKNDSIESTEKQILDHNTRLPEDINNKYNSTAPRLTHPPYTFHTYQGTYCPSSYGSMEPRVVNGVSYPVSVEGVKGESYGRNTLVNNGDLDWRA</sequence>
<comment type="subcellular location">
    <subcellularLocation>
        <location evidence="1 5 6">Nucleus</location>
    </subcellularLocation>
</comment>
<keyword evidence="2 5" id="KW-0238">DNA-binding</keyword>
<evidence type="ECO:0000313" key="9">
    <source>
        <dbReference type="EnsemblMetazoa" id="CLYHEMP010115.1"/>
    </source>
</evidence>
<dbReference type="InterPro" id="IPR017970">
    <property type="entry name" value="Homeobox_CS"/>
</dbReference>
<feature type="region of interest" description="Disordered" evidence="7">
    <location>
        <begin position="164"/>
        <end position="215"/>
    </location>
</feature>
<dbReference type="Pfam" id="PF00046">
    <property type="entry name" value="Homeodomain"/>
    <property type="match status" value="1"/>
</dbReference>
<name>A0A7M5V5S8_9CNID</name>
<dbReference type="GO" id="GO:0000977">
    <property type="term" value="F:RNA polymerase II transcription regulatory region sequence-specific DNA binding"/>
    <property type="evidence" value="ECO:0007669"/>
    <property type="project" value="TreeGrafter"/>
</dbReference>
<evidence type="ECO:0000256" key="2">
    <source>
        <dbReference type="ARBA" id="ARBA00023125"/>
    </source>
</evidence>
<dbReference type="PANTHER" id="PTHR24329:SF543">
    <property type="entry name" value="FI01017P-RELATED"/>
    <property type="match status" value="1"/>
</dbReference>
<dbReference type="PANTHER" id="PTHR24329">
    <property type="entry name" value="HOMEOBOX PROTEIN ARISTALESS"/>
    <property type="match status" value="1"/>
</dbReference>
<feature type="DNA-binding region" description="Homeobox" evidence="5">
    <location>
        <begin position="108"/>
        <end position="167"/>
    </location>
</feature>
<dbReference type="AlphaFoldDB" id="A0A7M5V5S8"/>
<dbReference type="InterPro" id="IPR009057">
    <property type="entry name" value="Homeodomain-like_sf"/>
</dbReference>
<keyword evidence="10" id="KW-1185">Reference proteome</keyword>
<accession>A0A7M5V5S8</accession>
<proteinExistence type="predicted"/>
<dbReference type="OrthoDB" id="6159439at2759"/>
<evidence type="ECO:0000256" key="5">
    <source>
        <dbReference type="PROSITE-ProRule" id="PRU00108"/>
    </source>
</evidence>
<evidence type="ECO:0000259" key="8">
    <source>
        <dbReference type="PROSITE" id="PS50071"/>
    </source>
</evidence>